<proteinExistence type="predicted"/>
<accession>A0AA38U249</accession>
<name>A0AA38U249_9ASTR</name>
<dbReference type="Proteomes" id="UP001172457">
    <property type="component" value="Chromosome 1"/>
</dbReference>
<dbReference type="EMBL" id="JARYMX010000001">
    <property type="protein sequence ID" value="KAJ9564676.1"/>
    <property type="molecule type" value="Genomic_DNA"/>
</dbReference>
<sequence>MARIKLWFSIFTFGVGSLSDLLDSARNINSIRAMDLTVLDVIIAAYCWSIWNLYNSFIFSNKKPLVTGVVSGVFSNSFLWDKVRCKNKGIIAWDKWRCNPFVVS</sequence>
<reference evidence="1" key="1">
    <citation type="submission" date="2023-03" db="EMBL/GenBank/DDBJ databases">
        <title>Chromosome-scale reference genome and RAD-based genetic map of yellow starthistle (Centaurea solstitialis) reveal putative structural variation and QTLs associated with invader traits.</title>
        <authorList>
            <person name="Reatini B."/>
            <person name="Cang F.A."/>
            <person name="Jiang Q."/>
            <person name="Mckibben M.T.W."/>
            <person name="Barker M.S."/>
            <person name="Rieseberg L.H."/>
            <person name="Dlugosch K.M."/>
        </authorList>
    </citation>
    <scope>NUCLEOTIDE SEQUENCE</scope>
    <source>
        <strain evidence="1">CAN-66</strain>
        <tissue evidence="1">Leaf</tissue>
    </source>
</reference>
<evidence type="ECO:0000313" key="2">
    <source>
        <dbReference type="Proteomes" id="UP001172457"/>
    </source>
</evidence>
<protein>
    <submittedName>
        <fullName evidence="1">Uncharacterized protein</fullName>
    </submittedName>
</protein>
<comment type="caution">
    <text evidence="1">The sequence shown here is derived from an EMBL/GenBank/DDBJ whole genome shotgun (WGS) entry which is preliminary data.</text>
</comment>
<evidence type="ECO:0000313" key="1">
    <source>
        <dbReference type="EMBL" id="KAJ9564676.1"/>
    </source>
</evidence>
<dbReference type="AlphaFoldDB" id="A0AA38U249"/>
<keyword evidence="2" id="KW-1185">Reference proteome</keyword>
<organism evidence="1 2">
    <name type="scientific">Centaurea solstitialis</name>
    <name type="common">yellow star-thistle</name>
    <dbReference type="NCBI Taxonomy" id="347529"/>
    <lineage>
        <taxon>Eukaryota</taxon>
        <taxon>Viridiplantae</taxon>
        <taxon>Streptophyta</taxon>
        <taxon>Embryophyta</taxon>
        <taxon>Tracheophyta</taxon>
        <taxon>Spermatophyta</taxon>
        <taxon>Magnoliopsida</taxon>
        <taxon>eudicotyledons</taxon>
        <taxon>Gunneridae</taxon>
        <taxon>Pentapetalae</taxon>
        <taxon>asterids</taxon>
        <taxon>campanulids</taxon>
        <taxon>Asterales</taxon>
        <taxon>Asteraceae</taxon>
        <taxon>Carduoideae</taxon>
        <taxon>Cardueae</taxon>
        <taxon>Centaureinae</taxon>
        <taxon>Centaurea</taxon>
    </lineage>
</organism>
<gene>
    <name evidence="1" type="ORF">OSB04_000642</name>
</gene>